<dbReference type="RefSeq" id="WP_086593859.1">
    <property type="nucleotide sequence ID" value="NZ_MTSE01000004.1"/>
</dbReference>
<gene>
    <name evidence="3" type="ORF">BXP70_09675</name>
</gene>
<dbReference type="PANTHER" id="PTHR10083:SF374">
    <property type="entry name" value="BPTI_KUNITZ INHIBITOR DOMAIN-CONTAINING PROTEIN"/>
    <property type="match status" value="1"/>
</dbReference>
<keyword evidence="1" id="KW-1015">Disulfide bond</keyword>
<dbReference type="Pfam" id="PF00014">
    <property type="entry name" value="Kunitz_BPTI"/>
    <property type="match status" value="1"/>
</dbReference>
<dbReference type="PROSITE" id="PS50279">
    <property type="entry name" value="BPTI_KUNITZ_2"/>
    <property type="match status" value="1"/>
</dbReference>
<reference evidence="3 4" key="1">
    <citation type="submission" date="2017-01" db="EMBL/GenBank/DDBJ databases">
        <title>A new Hymenobacter.</title>
        <authorList>
            <person name="Liang Y."/>
            <person name="Feng F."/>
        </authorList>
    </citation>
    <scope>NUCLEOTIDE SEQUENCE [LARGE SCALE GENOMIC DNA]</scope>
    <source>
        <strain evidence="3">MIMBbqt21</strain>
    </source>
</reference>
<dbReference type="Gene3D" id="4.10.410.10">
    <property type="entry name" value="Pancreatic trypsin inhibitor Kunitz domain"/>
    <property type="match status" value="1"/>
</dbReference>
<dbReference type="EMBL" id="MTSE01000004">
    <property type="protein sequence ID" value="OUJ74016.1"/>
    <property type="molecule type" value="Genomic_DNA"/>
</dbReference>
<dbReference type="AlphaFoldDB" id="A0A243WEA2"/>
<organism evidence="3 4">
    <name type="scientific">Hymenobacter crusticola</name>
    <dbReference type="NCBI Taxonomy" id="1770526"/>
    <lineage>
        <taxon>Bacteria</taxon>
        <taxon>Pseudomonadati</taxon>
        <taxon>Bacteroidota</taxon>
        <taxon>Cytophagia</taxon>
        <taxon>Cytophagales</taxon>
        <taxon>Hymenobacteraceae</taxon>
        <taxon>Hymenobacter</taxon>
    </lineage>
</organism>
<name>A0A243WEA2_9BACT</name>
<feature type="domain" description="BPTI/Kunitz inhibitor" evidence="2">
    <location>
        <begin position="34"/>
        <end position="85"/>
    </location>
</feature>
<evidence type="ECO:0000256" key="1">
    <source>
        <dbReference type="ARBA" id="ARBA00023157"/>
    </source>
</evidence>
<evidence type="ECO:0000313" key="4">
    <source>
        <dbReference type="Proteomes" id="UP000194873"/>
    </source>
</evidence>
<dbReference type="InterPro" id="IPR002223">
    <property type="entry name" value="Kunitz_BPTI"/>
</dbReference>
<dbReference type="OrthoDB" id="459223at2"/>
<dbReference type="SMART" id="SM00131">
    <property type="entry name" value="KU"/>
    <property type="match status" value="1"/>
</dbReference>
<comment type="caution">
    <text evidence="3">The sequence shown here is derived from an EMBL/GenBank/DDBJ whole genome shotgun (WGS) entry which is preliminary data.</text>
</comment>
<dbReference type="InterPro" id="IPR036880">
    <property type="entry name" value="Kunitz_BPTI_sf"/>
</dbReference>
<dbReference type="GO" id="GO:0004867">
    <property type="term" value="F:serine-type endopeptidase inhibitor activity"/>
    <property type="evidence" value="ECO:0007669"/>
    <property type="project" value="InterPro"/>
</dbReference>
<dbReference type="InterPro" id="IPR050098">
    <property type="entry name" value="TFPI/VKTCI-like"/>
</dbReference>
<proteinExistence type="predicted"/>
<dbReference type="SUPFAM" id="SSF57362">
    <property type="entry name" value="BPTI-like"/>
    <property type="match status" value="1"/>
</dbReference>
<sequence>MRHYATYLYSASLAFMLLLTNCQKESEAAVPEQCQLAPDAGPCNAAFVRYYYDPKEQKCMPFTWGGCGGTVPFNTLQECKDCAGK</sequence>
<accession>A0A243WEA2</accession>
<dbReference type="PANTHER" id="PTHR10083">
    <property type="entry name" value="KUNITZ-TYPE PROTEASE INHIBITOR-RELATED"/>
    <property type="match status" value="1"/>
</dbReference>
<keyword evidence="4" id="KW-1185">Reference proteome</keyword>
<evidence type="ECO:0000259" key="2">
    <source>
        <dbReference type="PROSITE" id="PS50279"/>
    </source>
</evidence>
<protein>
    <recommendedName>
        <fullName evidence="2">BPTI/Kunitz inhibitor domain-containing protein</fullName>
    </recommendedName>
</protein>
<dbReference type="Proteomes" id="UP000194873">
    <property type="component" value="Unassembled WGS sequence"/>
</dbReference>
<dbReference type="CDD" id="cd00109">
    <property type="entry name" value="Kunitz-type"/>
    <property type="match status" value="1"/>
</dbReference>
<evidence type="ECO:0000313" key="3">
    <source>
        <dbReference type="EMBL" id="OUJ74016.1"/>
    </source>
</evidence>